<dbReference type="EMBL" id="BK059091">
    <property type="protein sequence ID" value="DAE28702.1"/>
    <property type="molecule type" value="Genomic_DNA"/>
</dbReference>
<organism evidence="2">
    <name type="scientific">virus sp. ctmTa7</name>
    <dbReference type="NCBI Taxonomy" id="2828255"/>
    <lineage>
        <taxon>Viruses</taxon>
    </lineage>
</organism>
<accession>A0A8S5RBA3</accession>
<reference evidence="2" key="1">
    <citation type="journal article" date="2021" name="Proc. Natl. Acad. Sci. U.S.A.">
        <title>A Catalog of Tens of Thousands of Viruses from Human Metagenomes Reveals Hidden Associations with Chronic Diseases.</title>
        <authorList>
            <person name="Tisza M.J."/>
            <person name="Buck C.B."/>
        </authorList>
    </citation>
    <scope>NUCLEOTIDE SEQUENCE</scope>
    <source>
        <strain evidence="2">CtmTa7</strain>
    </source>
</reference>
<proteinExistence type="predicted"/>
<keyword evidence="1" id="KW-0175">Coiled coil</keyword>
<evidence type="ECO:0000313" key="2">
    <source>
        <dbReference type="EMBL" id="DAE28702.1"/>
    </source>
</evidence>
<evidence type="ECO:0000256" key="1">
    <source>
        <dbReference type="SAM" id="Coils"/>
    </source>
</evidence>
<protein>
    <submittedName>
        <fullName evidence="2">Uncharacterized protein</fullName>
    </submittedName>
</protein>
<feature type="coiled-coil region" evidence="1">
    <location>
        <begin position="217"/>
        <end position="244"/>
    </location>
</feature>
<sequence>MKYKVGDRVKIREDLIVGKKYGGKILTEVFARYRGRISIIDFCYTNSNTYEIKDSLLSFPEEMIEGFAENKTKENVEMHYSNIKGETEKFHKLEECVSLFVKIKDYVIIVPNKVVEVLFEDSKTEKMVCQEKDDFDIRRCLFIALAKHMYKQEYTFEGIEYKANEMMYMKKYVKMVDNVIKKHIKGELVVQKKKQQEQEEKERIARRRAKRYAYKERRKQKEEARQIEMQKEAYLKAMKEYDLEKAEKKKSK</sequence>
<name>A0A8S5RBA3_9VIRU</name>